<protein>
    <submittedName>
        <fullName evidence="1">Lipoprotein</fullName>
    </submittedName>
</protein>
<name>A0A0E2BBX1_9LEPT</name>
<keyword evidence="1" id="KW-0449">Lipoprotein</keyword>
<dbReference type="AlphaFoldDB" id="A0A0E2BBX1"/>
<proteinExistence type="predicted"/>
<dbReference type="NCBIfam" id="NF047804">
    <property type="entry name" value="LIC13305_lipo"/>
    <property type="match status" value="1"/>
</dbReference>
<reference evidence="1" key="1">
    <citation type="submission" date="2012-10" db="EMBL/GenBank/DDBJ databases">
        <authorList>
            <person name="Harkins D.M."/>
            <person name="Durkin A.S."/>
            <person name="Brinkac L.M."/>
            <person name="Haft D.H."/>
            <person name="Selengut J.D."/>
            <person name="Sanka R."/>
            <person name="DePew J."/>
            <person name="Purushe J."/>
            <person name="Matthias M.A."/>
            <person name="Vinetz J.M."/>
            <person name="Sutton G.G."/>
            <person name="Nierman W.C."/>
            <person name="Fouts D.E."/>
        </authorList>
    </citation>
    <scope>NUCLEOTIDE SEQUENCE [LARGE SCALE GENOMIC DNA]</scope>
    <source>
        <strain evidence="1">MOR084</strain>
    </source>
</reference>
<dbReference type="PROSITE" id="PS51257">
    <property type="entry name" value="PROKAR_LIPOPROTEIN"/>
    <property type="match status" value="1"/>
</dbReference>
<evidence type="ECO:0000313" key="2">
    <source>
        <dbReference type="Proteomes" id="UP000006329"/>
    </source>
</evidence>
<organism evidence="1 2">
    <name type="scientific">Leptospira santarosai str. MOR084</name>
    <dbReference type="NCBI Taxonomy" id="1049984"/>
    <lineage>
        <taxon>Bacteria</taxon>
        <taxon>Pseudomonadati</taxon>
        <taxon>Spirochaetota</taxon>
        <taxon>Spirochaetia</taxon>
        <taxon>Leptospirales</taxon>
        <taxon>Leptospiraceae</taxon>
        <taxon>Leptospira</taxon>
    </lineage>
</organism>
<sequence length="293" mass="33647">MKIRFVFFFLVLISLVACNEKKNEIDRDLLLSVALLQPPDRAENYDRDVQIITNLSSFENSAGVEIICDRNYYSQQSIDYYVEQLKKEIARYPRGYWIKAGVDKIVLCSTMTTSYGLRVPAFSDVNLLAISVTQELNVMRYSVTTCAGIQFFRDFECFDVPTMHHELTHSVDRKLLNTDISPSDPDWEKLNAPGFQYYGRERSFEIPNVWHPMPGIMLSYGASLLGEDKAVFGALVMGWPATYNILVQACQTDPFVAAKVRKTVSRWKQFWPFPGAENTEWKIRITQAERDCG</sequence>
<gene>
    <name evidence="1" type="ORF">LEP1GSC179_0883</name>
</gene>
<evidence type="ECO:0000313" key="1">
    <source>
        <dbReference type="EMBL" id="EKO32374.1"/>
    </source>
</evidence>
<dbReference type="RefSeq" id="WP_004476799.1">
    <property type="nucleotide sequence ID" value="NZ_AHON02000073.1"/>
</dbReference>
<keyword evidence="2" id="KW-1185">Reference proteome</keyword>
<comment type="caution">
    <text evidence="1">The sequence shown here is derived from an EMBL/GenBank/DDBJ whole genome shotgun (WGS) entry which is preliminary data.</text>
</comment>
<dbReference type="Proteomes" id="UP000006329">
    <property type="component" value="Unassembled WGS sequence"/>
</dbReference>
<accession>A0A0E2BBX1</accession>
<dbReference type="EMBL" id="AHON02000073">
    <property type="protein sequence ID" value="EKO32374.1"/>
    <property type="molecule type" value="Genomic_DNA"/>
</dbReference>